<gene>
    <name evidence="2" type="ORF">NDI86_19430</name>
</gene>
<name>A0ABU2FU43_9EURY</name>
<keyword evidence="1" id="KW-1133">Transmembrane helix</keyword>
<evidence type="ECO:0000256" key="1">
    <source>
        <dbReference type="SAM" id="Phobius"/>
    </source>
</evidence>
<dbReference type="InterPro" id="IPR036390">
    <property type="entry name" value="WH_DNA-bd_sf"/>
</dbReference>
<keyword evidence="1" id="KW-0472">Membrane</keyword>
<feature type="transmembrane region" description="Helical" evidence="1">
    <location>
        <begin position="60"/>
        <end position="78"/>
    </location>
</feature>
<feature type="transmembrane region" description="Helical" evidence="1">
    <location>
        <begin position="36"/>
        <end position="54"/>
    </location>
</feature>
<dbReference type="InterPro" id="IPR036388">
    <property type="entry name" value="WH-like_DNA-bd_sf"/>
</dbReference>
<dbReference type="EMBL" id="JAMQOS010000008">
    <property type="protein sequence ID" value="MDS0284268.1"/>
    <property type="molecule type" value="Genomic_DNA"/>
</dbReference>
<dbReference type="RefSeq" id="WP_310902010.1">
    <property type="nucleotide sequence ID" value="NZ_JAMQOS010000008.1"/>
</dbReference>
<protein>
    <submittedName>
        <fullName evidence="2">Uncharacterized protein</fullName>
    </submittedName>
</protein>
<organism evidence="2 3">
    <name type="scientific">Haloarcula onubensis</name>
    <dbReference type="NCBI Taxonomy" id="2950539"/>
    <lineage>
        <taxon>Archaea</taxon>
        <taxon>Methanobacteriati</taxon>
        <taxon>Methanobacteriota</taxon>
        <taxon>Stenosarchaea group</taxon>
        <taxon>Halobacteria</taxon>
        <taxon>Halobacteriales</taxon>
        <taxon>Haloarculaceae</taxon>
        <taxon>Haloarcula</taxon>
    </lineage>
</organism>
<evidence type="ECO:0000313" key="2">
    <source>
        <dbReference type="EMBL" id="MDS0284268.1"/>
    </source>
</evidence>
<reference evidence="2 3" key="1">
    <citation type="submission" date="2022-06" db="EMBL/GenBank/DDBJ databases">
        <title>Halomicroarcula sp. a new haloarchaeum isolate from saline soil.</title>
        <authorList>
            <person name="Strakova D."/>
            <person name="Galisteo C."/>
            <person name="Sanchez-Porro C."/>
            <person name="Ventosa A."/>
        </authorList>
    </citation>
    <scope>NUCLEOTIDE SEQUENCE [LARGE SCALE GENOMIC DNA]</scope>
    <source>
        <strain evidence="2 3">S3CR25-11</strain>
    </source>
</reference>
<sequence length="196" mass="22432">MIDILGLYNIVTGVAAGAGLLYLLSEQHFVHQHQRFVVVMLAGLLLYVAVSPIVNAVAPHLTHLIHIFAGLLIIWGLYSPLHNDLRTNQWDSLLFRNPQSVRKSEEWMTPMDDEILQVFHSTQLVLSPSIISRNIHRSRDEVNRRLRTLEKHGFVSRVDRGRYKLTSQAERYLHGGAYEPIFQKKENISDTSGQEL</sequence>
<evidence type="ECO:0000313" key="3">
    <source>
        <dbReference type="Proteomes" id="UP001268864"/>
    </source>
</evidence>
<accession>A0ABU2FU43</accession>
<dbReference type="Proteomes" id="UP001268864">
    <property type="component" value="Unassembled WGS sequence"/>
</dbReference>
<proteinExistence type="predicted"/>
<feature type="transmembrane region" description="Helical" evidence="1">
    <location>
        <begin position="6"/>
        <end position="24"/>
    </location>
</feature>
<dbReference type="Gene3D" id="1.10.10.10">
    <property type="entry name" value="Winged helix-like DNA-binding domain superfamily/Winged helix DNA-binding domain"/>
    <property type="match status" value="1"/>
</dbReference>
<comment type="caution">
    <text evidence="2">The sequence shown here is derived from an EMBL/GenBank/DDBJ whole genome shotgun (WGS) entry which is preliminary data.</text>
</comment>
<keyword evidence="1" id="KW-0812">Transmembrane</keyword>
<keyword evidence="3" id="KW-1185">Reference proteome</keyword>
<dbReference type="SUPFAM" id="SSF46785">
    <property type="entry name" value="Winged helix' DNA-binding domain"/>
    <property type="match status" value="1"/>
</dbReference>